<feature type="compositionally biased region" description="Basic and acidic residues" evidence="2">
    <location>
        <begin position="141"/>
        <end position="151"/>
    </location>
</feature>
<dbReference type="InterPro" id="IPR002104">
    <property type="entry name" value="Integrase_catalytic"/>
</dbReference>
<dbReference type="GO" id="GO:0003677">
    <property type="term" value="F:DNA binding"/>
    <property type="evidence" value="ECO:0007669"/>
    <property type="project" value="InterPro"/>
</dbReference>
<feature type="domain" description="Tyr recombinase" evidence="3">
    <location>
        <begin position="156"/>
        <end position="328"/>
    </location>
</feature>
<dbReference type="GO" id="GO:0015074">
    <property type="term" value="P:DNA integration"/>
    <property type="evidence" value="ECO:0007669"/>
    <property type="project" value="InterPro"/>
</dbReference>
<feature type="region of interest" description="Disordered" evidence="2">
    <location>
        <begin position="141"/>
        <end position="161"/>
    </location>
</feature>
<dbReference type="GO" id="GO:0006310">
    <property type="term" value="P:DNA recombination"/>
    <property type="evidence" value="ECO:0007669"/>
    <property type="project" value="UniProtKB-KW"/>
</dbReference>
<organism evidence="4">
    <name type="scientific">uncultured prokaryote</name>
    <dbReference type="NCBI Taxonomy" id="198431"/>
    <lineage>
        <taxon>unclassified sequences</taxon>
        <taxon>environmental samples</taxon>
    </lineage>
</organism>
<sequence>MTKTVGSGNSGASTTPQRVSERHKWPAERKAKVFAFVKLTTEKAAGLGMLDRLRGDRSEKTEDLYRRLASSRIDLTAEDRGGLMSDVTRSSFDTTKAAVLHQLAALYQQHRRAADDEHQDMARWEQHVRLARRAVDAYEEVSAAKKPEGRSPKMASKGRSLPPASWQRVVFNAADTHQKPALAVMWATGCRPAEVELGVDLERTNDGIIIRIPGAKVSETKGQPMRSVLIDPGSEAGKALLDVMGAETSMTVQRTAKQVANDFTKHLKKRAGMPQVSAYSFRHQTASDLKAGSADPVKVAEALGHASVHTQRHYGSSRRGSAVSPIIAAQAEREVRSPAVLPQGRTPMPGRNWDA</sequence>
<dbReference type="AlphaFoldDB" id="A0A0H5PW13"/>
<feature type="region of interest" description="Disordered" evidence="2">
    <location>
        <begin position="1"/>
        <end position="26"/>
    </location>
</feature>
<dbReference type="EMBL" id="LN852801">
    <property type="protein sequence ID" value="CRY93941.1"/>
    <property type="molecule type" value="Genomic_DNA"/>
</dbReference>
<protein>
    <recommendedName>
        <fullName evidence="3">Tyr recombinase domain-containing protein</fullName>
    </recommendedName>
</protein>
<proteinExistence type="predicted"/>
<evidence type="ECO:0000256" key="2">
    <source>
        <dbReference type="SAM" id="MobiDB-lite"/>
    </source>
</evidence>
<feature type="compositionally biased region" description="Polar residues" evidence="2">
    <location>
        <begin position="1"/>
        <end position="18"/>
    </location>
</feature>
<accession>A0A0H5PW13</accession>
<dbReference type="Pfam" id="PF00589">
    <property type="entry name" value="Phage_integrase"/>
    <property type="match status" value="1"/>
</dbReference>
<dbReference type="InterPro" id="IPR050090">
    <property type="entry name" value="Tyrosine_recombinase_XerCD"/>
</dbReference>
<name>A0A0H5PW13_9ZZZZ</name>
<reference evidence="4" key="1">
    <citation type="submission" date="2015-06" db="EMBL/GenBank/DDBJ databases">
        <authorList>
            <person name="Joergensen T."/>
        </authorList>
    </citation>
    <scope>NUCLEOTIDE SEQUENCE</scope>
    <source>
        <strain evidence="4">RGRH0111</strain>
    </source>
</reference>
<dbReference type="PANTHER" id="PTHR30349:SF88">
    <property type="entry name" value="BLL1584 PROTEIN"/>
    <property type="match status" value="1"/>
</dbReference>
<dbReference type="SUPFAM" id="SSF56349">
    <property type="entry name" value="DNA breaking-rejoining enzymes"/>
    <property type="match status" value="1"/>
</dbReference>
<evidence type="ECO:0000256" key="1">
    <source>
        <dbReference type="ARBA" id="ARBA00023172"/>
    </source>
</evidence>
<dbReference type="InterPro" id="IPR011010">
    <property type="entry name" value="DNA_brk_join_enz"/>
</dbReference>
<dbReference type="Gene3D" id="1.10.443.10">
    <property type="entry name" value="Intergrase catalytic core"/>
    <property type="match status" value="1"/>
</dbReference>
<evidence type="ECO:0000259" key="3">
    <source>
        <dbReference type="PROSITE" id="PS51898"/>
    </source>
</evidence>
<keyword evidence="1" id="KW-0233">DNA recombination</keyword>
<feature type="region of interest" description="Disordered" evidence="2">
    <location>
        <begin position="334"/>
        <end position="355"/>
    </location>
</feature>
<evidence type="ECO:0000313" key="4">
    <source>
        <dbReference type="EMBL" id="CRY93941.1"/>
    </source>
</evidence>
<dbReference type="PANTHER" id="PTHR30349">
    <property type="entry name" value="PHAGE INTEGRASE-RELATED"/>
    <property type="match status" value="1"/>
</dbReference>
<dbReference type="InterPro" id="IPR013762">
    <property type="entry name" value="Integrase-like_cat_sf"/>
</dbReference>
<reference evidence="4" key="2">
    <citation type="submission" date="2015-07" db="EMBL/GenBank/DDBJ databases">
        <title>Plasmids, circular viruses and viroids from rat gut.</title>
        <authorList>
            <person name="Jorgensen T.J."/>
            <person name="Hansen M.A."/>
            <person name="Xu Z."/>
            <person name="Tabak M.A."/>
            <person name="Sorensen S.J."/>
            <person name="Hansen L.H."/>
        </authorList>
    </citation>
    <scope>NUCLEOTIDE SEQUENCE</scope>
    <source>
        <strain evidence="4">RGRH0111</strain>
    </source>
</reference>
<dbReference type="PROSITE" id="PS51898">
    <property type="entry name" value="TYR_RECOMBINASE"/>
    <property type="match status" value="1"/>
</dbReference>